<dbReference type="AlphaFoldDB" id="A0A133KU37"/>
<gene>
    <name evidence="2" type="ORF">HMPREF3213_01570</name>
</gene>
<dbReference type="Proteomes" id="UP000070376">
    <property type="component" value="Unassembled WGS sequence"/>
</dbReference>
<protein>
    <submittedName>
        <fullName evidence="2">Uncharacterized protein</fullName>
    </submittedName>
</protein>
<proteinExistence type="predicted"/>
<evidence type="ECO:0000313" key="3">
    <source>
        <dbReference type="Proteomes" id="UP000070376"/>
    </source>
</evidence>
<name>A0A133KU37_HEYCO</name>
<sequence>MAVTSFIHLLFTFYASMSATAGACQAIRIPAVFQKTFKTRAVSVKIKVLEKNTEL</sequence>
<organism evidence="2 3">
    <name type="scientific">Heyndrickxia coagulans</name>
    <name type="common">Weizmannia coagulans</name>
    <dbReference type="NCBI Taxonomy" id="1398"/>
    <lineage>
        <taxon>Bacteria</taxon>
        <taxon>Bacillati</taxon>
        <taxon>Bacillota</taxon>
        <taxon>Bacilli</taxon>
        <taxon>Bacillales</taxon>
        <taxon>Bacillaceae</taxon>
        <taxon>Heyndrickxia</taxon>
    </lineage>
</organism>
<dbReference type="EMBL" id="LRPN01000048">
    <property type="protein sequence ID" value="KWZ82810.1"/>
    <property type="molecule type" value="Genomic_DNA"/>
</dbReference>
<evidence type="ECO:0000313" key="2">
    <source>
        <dbReference type="EMBL" id="KWZ82810.1"/>
    </source>
</evidence>
<accession>A0A133KU37</accession>
<feature type="chain" id="PRO_5039031690" evidence="1">
    <location>
        <begin position="22"/>
        <end position="55"/>
    </location>
</feature>
<feature type="signal peptide" evidence="1">
    <location>
        <begin position="1"/>
        <end position="21"/>
    </location>
</feature>
<comment type="caution">
    <text evidence="2">The sequence shown here is derived from an EMBL/GenBank/DDBJ whole genome shotgun (WGS) entry which is preliminary data.</text>
</comment>
<reference evidence="3" key="1">
    <citation type="submission" date="2016-01" db="EMBL/GenBank/DDBJ databases">
        <authorList>
            <person name="Mitreva M."/>
            <person name="Pepin K.H."/>
            <person name="Mihindukulasuriya K.A."/>
            <person name="Fulton R."/>
            <person name="Fronick C."/>
            <person name="O'Laughlin M."/>
            <person name="Miner T."/>
            <person name="Herter B."/>
            <person name="Rosa B.A."/>
            <person name="Cordes M."/>
            <person name="Tomlinson C."/>
            <person name="Wollam A."/>
            <person name="Palsikar V.B."/>
            <person name="Mardis E.R."/>
            <person name="Wilson R.K."/>
        </authorList>
    </citation>
    <scope>NUCLEOTIDE SEQUENCE [LARGE SCALE GENOMIC DNA]</scope>
    <source>
        <strain evidence="3">GED7749B</strain>
    </source>
</reference>
<keyword evidence="1" id="KW-0732">Signal</keyword>
<evidence type="ECO:0000256" key="1">
    <source>
        <dbReference type="SAM" id="SignalP"/>
    </source>
</evidence>